<feature type="domain" description="Fumarylacetoacetase-like C-terminal" evidence="3">
    <location>
        <begin position="60"/>
        <end position="254"/>
    </location>
</feature>
<dbReference type="GO" id="GO:0046872">
    <property type="term" value="F:metal ion binding"/>
    <property type="evidence" value="ECO:0007669"/>
    <property type="project" value="UniProtKB-KW"/>
</dbReference>
<dbReference type="SUPFAM" id="SSF56529">
    <property type="entry name" value="FAH"/>
    <property type="match status" value="1"/>
</dbReference>
<dbReference type="Pfam" id="PF01557">
    <property type="entry name" value="FAA_hydrolase"/>
    <property type="match status" value="1"/>
</dbReference>
<keyword evidence="2" id="KW-0479">Metal-binding</keyword>
<dbReference type="PATRIC" id="fig|1162668.3.peg.2497"/>
<dbReference type="InterPro" id="IPR011234">
    <property type="entry name" value="Fumarylacetoacetase-like_C"/>
</dbReference>
<dbReference type="PANTHER" id="PTHR11820:SF7">
    <property type="entry name" value="ACYLPYRUVASE FAHD1, MITOCHONDRIAL"/>
    <property type="match status" value="1"/>
</dbReference>
<dbReference type="STRING" id="1162668.LFE_2108"/>
<dbReference type="HOGENOM" id="CLU_028458_4_2_0"/>
<evidence type="ECO:0000313" key="5">
    <source>
        <dbReference type="Proteomes" id="UP000007382"/>
    </source>
</evidence>
<dbReference type="Gene3D" id="3.90.850.10">
    <property type="entry name" value="Fumarylacetoacetase-like, C-terminal domain"/>
    <property type="match status" value="1"/>
</dbReference>
<reference evidence="4 5" key="1">
    <citation type="journal article" date="2012" name="J. Bacteriol.">
        <title>Complete Genome Sequence of Leptospirillum ferrooxidans Strain C2-3, Isolated from a Fresh Volcanic Ash Deposit on the Island of Miyake, Japan.</title>
        <authorList>
            <person name="Fujimura R."/>
            <person name="Sato Y."/>
            <person name="Nishizawa T."/>
            <person name="Oshima K."/>
            <person name="Kim S.-W."/>
            <person name="Hattori M."/>
            <person name="Kamijo T."/>
            <person name="Ohta H."/>
        </authorList>
    </citation>
    <scope>NUCLEOTIDE SEQUENCE [LARGE SCALE GENOMIC DNA]</scope>
    <source>
        <strain evidence="4 5">C2-3</strain>
    </source>
</reference>
<gene>
    <name evidence="4" type="ordered locus">LFE_2108</name>
</gene>
<dbReference type="RefSeq" id="WP_014450264.1">
    <property type="nucleotide sequence ID" value="NC_017094.1"/>
</dbReference>
<dbReference type="Proteomes" id="UP000007382">
    <property type="component" value="Chromosome"/>
</dbReference>
<comment type="similarity">
    <text evidence="1">Belongs to the FAH family.</text>
</comment>
<accession>I0IR82</accession>
<dbReference type="GO" id="GO:0016853">
    <property type="term" value="F:isomerase activity"/>
    <property type="evidence" value="ECO:0007669"/>
    <property type="project" value="UniProtKB-KW"/>
</dbReference>
<dbReference type="FunFam" id="3.90.850.10:FF:000002">
    <property type="entry name" value="2-hydroxyhepta-2,4-diene-1,7-dioate isomerase"/>
    <property type="match status" value="1"/>
</dbReference>
<proteinExistence type="inferred from homology"/>
<dbReference type="KEGG" id="lfc:LFE_2108"/>
<keyword evidence="4" id="KW-0413">Isomerase</keyword>
<dbReference type="OrthoDB" id="9805307at2"/>
<protein>
    <submittedName>
        <fullName evidence="4">Putative 5-carboxymethyl-2-hydroxymuconate delta isomerase</fullName>
    </submittedName>
</protein>
<dbReference type="PANTHER" id="PTHR11820">
    <property type="entry name" value="ACYLPYRUVASE"/>
    <property type="match status" value="1"/>
</dbReference>
<evidence type="ECO:0000256" key="1">
    <source>
        <dbReference type="ARBA" id="ARBA00010211"/>
    </source>
</evidence>
<evidence type="ECO:0000313" key="4">
    <source>
        <dbReference type="EMBL" id="BAM07781.1"/>
    </source>
</evidence>
<dbReference type="EMBL" id="AP012342">
    <property type="protein sequence ID" value="BAM07781.1"/>
    <property type="molecule type" value="Genomic_DNA"/>
</dbReference>
<evidence type="ECO:0000259" key="3">
    <source>
        <dbReference type="Pfam" id="PF01557"/>
    </source>
</evidence>
<dbReference type="InterPro" id="IPR036663">
    <property type="entry name" value="Fumarylacetoacetase_C_sf"/>
</dbReference>
<reference evidence="5" key="2">
    <citation type="submission" date="2012-03" db="EMBL/GenBank/DDBJ databases">
        <title>The complete genome sequence of the pioneer microbe on fresh volcanic deposit, Leptospirillum ferrooxidans strain C2-3.</title>
        <authorList>
            <person name="Fujimura R."/>
            <person name="Sato Y."/>
            <person name="Nishizawa T."/>
            <person name="Nanba K."/>
            <person name="Oshima K."/>
            <person name="Hattori M."/>
            <person name="Kamijo T."/>
            <person name="Ohta H."/>
        </authorList>
    </citation>
    <scope>NUCLEOTIDE SEQUENCE [LARGE SCALE GENOMIC DNA]</scope>
    <source>
        <strain evidence="5">C2-3</strain>
    </source>
</reference>
<dbReference type="GO" id="GO:0018773">
    <property type="term" value="F:acetylpyruvate hydrolase activity"/>
    <property type="evidence" value="ECO:0007669"/>
    <property type="project" value="TreeGrafter"/>
</dbReference>
<dbReference type="GO" id="GO:0019752">
    <property type="term" value="P:carboxylic acid metabolic process"/>
    <property type="evidence" value="ECO:0007669"/>
    <property type="project" value="UniProtKB-ARBA"/>
</dbReference>
<evidence type="ECO:0000256" key="2">
    <source>
        <dbReference type="ARBA" id="ARBA00022723"/>
    </source>
</evidence>
<dbReference type="AlphaFoldDB" id="I0IR82"/>
<name>I0IR82_LEPFC</name>
<dbReference type="eggNOG" id="COG0179">
    <property type="taxonomic scope" value="Bacteria"/>
</dbReference>
<keyword evidence="5" id="KW-1185">Reference proteome</keyword>
<organism evidence="4 5">
    <name type="scientific">Leptospirillum ferrooxidans (strain C2-3)</name>
    <dbReference type="NCBI Taxonomy" id="1162668"/>
    <lineage>
        <taxon>Bacteria</taxon>
        <taxon>Pseudomonadati</taxon>
        <taxon>Nitrospirota</taxon>
        <taxon>Nitrospiria</taxon>
        <taxon>Nitrospirales</taxon>
        <taxon>Nitrospiraceae</taxon>
        <taxon>Leptospirillum</taxon>
    </lineage>
</organism>
<sequence>MTIEWEGKNFAEGSLLARILVDGKALTAEALSWGELFRLPSGEIRTKDSVTLLPPVVPTKIVAVGLNDKNHALEMGKPIPSEPLIFMKATSALLANGGAILHPSMSSRVDFEGEIALVVGKKSRGLSVDHALDCLLGITIANDVTARDLQRRDIQYMRAKSFDTFCPLGPWVLVGGRPDNRQIITRVNGSVRQDGRASGMIFSPAEILSFISHVMTLYPGDVILTGTPSGVGPLSVGDVVSITLEGVGTLENHVERDSSPAWEGLPSLAER</sequence>